<comment type="caution">
    <text evidence="3">The sequence shown here is derived from an EMBL/GenBank/DDBJ whole genome shotgun (WGS) entry which is preliminary data.</text>
</comment>
<feature type="compositionally biased region" description="Basic and acidic residues" evidence="1">
    <location>
        <begin position="47"/>
        <end position="66"/>
    </location>
</feature>
<dbReference type="OrthoDB" id="1922282at2759"/>
<name>K9GDK5_PEND2</name>
<feature type="region of interest" description="Disordered" evidence="1">
    <location>
        <begin position="39"/>
        <end position="68"/>
    </location>
</feature>
<accession>K9GDK5</accession>
<feature type="region of interest" description="Disordered" evidence="1">
    <location>
        <begin position="364"/>
        <end position="399"/>
    </location>
</feature>
<evidence type="ECO:0000313" key="4">
    <source>
        <dbReference type="Proteomes" id="UP000009882"/>
    </source>
</evidence>
<sequence length="519" mass="57780">MPGRYKLSTQLRGVISTCTFGAPIAPASRRFSAAFHLNQTSPSSTSKTEDKDGNDGPNQEEKESPMGRRLAQMTEDAMLEGGRSAQRNIEQAGFSEELKNQLAERIAASSFRSEYAAAHSIVEMPSAAGQGTRENAAAPKWTGTERLEDTTLRMLDDASKPIRMPYKIPDPVNLKLTPKPKKSRGERLAEAKERTSSYTLSQAPGVSEEERENLRRKMREQLTPGAHSMPISISGLSSLANERIEDAIARGQFKNIRRGKGVNTKTDHNANSAFIDTTEYFMNKIIQQQEIVPPWIEKQQQLGVELNRFRERLRADWRRHAAMLIASKGGSLDIQMKRAKAYAAAETRLADKAKFETSFTEDTSVSEINSDGQVVPKSEPPQLPAIKNDSEKAADDLSYLPPLRDPDYLAIERSYHELAVKQINTLARSYNLQAPASAHKPYINLDRELNACYAAVAPELAEEIKRRATERARPSSIVPPVSSSKFGSLGMAQSVRVHEEDQSKGYGMKELWRDLFTKS</sequence>
<dbReference type="AlphaFoldDB" id="K9GDK5"/>
<reference evidence="4" key="1">
    <citation type="journal article" date="2012" name="BMC Genomics">
        <title>Genome sequence of the necrotrophic fungus Penicillium digitatum, the main postharvest pathogen of citrus.</title>
        <authorList>
            <person name="Marcet-Houben M."/>
            <person name="Ballester A.-R."/>
            <person name="de la Fuente B."/>
            <person name="Harries E."/>
            <person name="Marcos J.F."/>
            <person name="Gonzalez-Candelas L."/>
            <person name="Gabaldon T."/>
        </authorList>
    </citation>
    <scope>NUCLEOTIDE SEQUENCE [LARGE SCALE GENOMIC DNA]</scope>
    <source>
        <strain evidence="4">PHI26 / CECT 20796</strain>
    </source>
</reference>
<dbReference type="Proteomes" id="UP000009882">
    <property type="component" value="Unassembled WGS sequence"/>
</dbReference>
<feature type="domain" description="DnaJ homologue subfamily C member 28 conserved" evidence="2">
    <location>
        <begin position="239"/>
        <end position="310"/>
    </location>
</feature>
<dbReference type="PANTHER" id="PTHR39394:SF1">
    <property type="entry name" value="DNAJ HOMOLOGUE SUBFAMILY C MEMBER 28 CONSERVED DOMAIN-CONTAINING PROTEIN"/>
    <property type="match status" value="1"/>
</dbReference>
<dbReference type="InterPro" id="IPR018961">
    <property type="entry name" value="DnaJ_homolog_subfam-C_membr-28"/>
</dbReference>
<evidence type="ECO:0000256" key="1">
    <source>
        <dbReference type="SAM" id="MobiDB-lite"/>
    </source>
</evidence>
<dbReference type="EMBL" id="AKCT01000207">
    <property type="protein sequence ID" value="EKV11336.1"/>
    <property type="molecule type" value="Genomic_DNA"/>
</dbReference>
<dbReference type="PANTHER" id="PTHR39394">
    <property type="entry name" value="YALI0E31793P"/>
    <property type="match status" value="1"/>
</dbReference>
<dbReference type="STRING" id="1170229.K9GDK5"/>
<organism evidence="3 4">
    <name type="scientific">Penicillium digitatum (strain PHI26 / CECT 20796)</name>
    <name type="common">Green mold</name>
    <dbReference type="NCBI Taxonomy" id="1170229"/>
    <lineage>
        <taxon>Eukaryota</taxon>
        <taxon>Fungi</taxon>
        <taxon>Dikarya</taxon>
        <taxon>Ascomycota</taxon>
        <taxon>Pezizomycotina</taxon>
        <taxon>Eurotiomycetes</taxon>
        <taxon>Eurotiomycetidae</taxon>
        <taxon>Eurotiales</taxon>
        <taxon>Aspergillaceae</taxon>
        <taxon>Penicillium</taxon>
    </lineage>
</organism>
<dbReference type="OMA" id="HNANSAF"/>
<evidence type="ECO:0000259" key="2">
    <source>
        <dbReference type="Pfam" id="PF09350"/>
    </source>
</evidence>
<dbReference type="Pfam" id="PF09350">
    <property type="entry name" value="DJC28_CD"/>
    <property type="match status" value="1"/>
</dbReference>
<dbReference type="InParanoid" id="K9GDK5"/>
<dbReference type="eggNOG" id="ENOG502S4BA">
    <property type="taxonomic scope" value="Eukaryota"/>
</dbReference>
<feature type="compositionally biased region" description="Basic and acidic residues" evidence="1">
    <location>
        <begin position="183"/>
        <end position="195"/>
    </location>
</feature>
<evidence type="ECO:0000313" key="3">
    <source>
        <dbReference type="EMBL" id="EKV11336.1"/>
    </source>
</evidence>
<feature type="region of interest" description="Disordered" evidence="1">
    <location>
        <begin position="126"/>
        <end position="149"/>
    </location>
</feature>
<proteinExistence type="predicted"/>
<protein>
    <recommendedName>
        <fullName evidence="2">DnaJ homologue subfamily C member 28 conserved domain-containing protein</fullName>
    </recommendedName>
</protein>
<keyword evidence="4" id="KW-1185">Reference proteome</keyword>
<feature type="region of interest" description="Disordered" evidence="1">
    <location>
        <begin position="162"/>
        <end position="210"/>
    </location>
</feature>
<dbReference type="HOGENOM" id="CLU_019422_1_1_1"/>
<gene>
    <name evidence="3" type="ORF">PDIG_51730</name>
</gene>